<reference evidence="2 3" key="1">
    <citation type="submission" date="2023-07" db="EMBL/GenBank/DDBJ databases">
        <title>Sequencing the genomes of 1000 actinobacteria strains.</title>
        <authorList>
            <person name="Klenk H.-P."/>
        </authorList>
    </citation>
    <scope>NUCLEOTIDE SEQUENCE [LARGE SCALE GENOMIC DNA]</scope>
    <source>
        <strain evidence="2 3">DSM 45805</strain>
    </source>
</reference>
<feature type="compositionally biased region" description="Pro residues" evidence="1">
    <location>
        <begin position="469"/>
        <end position="486"/>
    </location>
</feature>
<feature type="compositionally biased region" description="Polar residues" evidence="1">
    <location>
        <begin position="589"/>
        <end position="606"/>
    </location>
</feature>
<dbReference type="EMBL" id="JAUSUT010000001">
    <property type="protein sequence ID" value="MDQ0376151.1"/>
    <property type="molecule type" value="Genomic_DNA"/>
</dbReference>
<name>A0ABU0ELK2_9PSEU</name>
<feature type="region of interest" description="Disordered" evidence="1">
    <location>
        <begin position="634"/>
        <end position="700"/>
    </location>
</feature>
<proteinExistence type="predicted"/>
<protein>
    <recommendedName>
        <fullName evidence="4">PPE family protein</fullName>
    </recommendedName>
</protein>
<dbReference type="PRINTS" id="PR01217">
    <property type="entry name" value="PRICHEXTENSN"/>
</dbReference>
<evidence type="ECO:0000256" key="1">
    <source>
        <dbReference type="SAM" id="MobiDB-lite"/>
    </source>
</evidence>
<feature type="compositionally biased region" description="Pro residues" evidence="1">
    <location>
        <begin position="416"/>
        <end position="429"/>
    </location>
</feature>
<comment type="caution">
    <text evidence="2">The sequence shown here is derived from an EMBL/GenBank/DDBJ whole genome shotgun (WGS) entry which is preliminary data.</text>
</comment>
<feature type="compositionally biased region" description="Pro residues" evidence="1">
    <location>
        <begin position="326"/>
        <end position="336"/>
    </location>
</feature>
<gene>
    <name evidence="2" type="ORF">FB470_000145</name>
</gene>
<dbReference type="RefSeq" id="WP_306987861.1">
    <property type="nucleotide sequence ID" value="NZ_JAUSUT010000001.1"/>
</dbReference>
<feature type="region of interest" description="Disordered" evidence="1">
    <location>
        <begin position="228"/>
        <end position="606"/>
    </location>
</feature>
<feature type="compositionally biased region" description="Pro residues" evidence="1">
    <location>
        <begin position="234"/>
        <end position="318"/>
    </location>
</feature>
<feature type="compositionally biased region" description="Low complexity" evidence="1">
    <location>
        <begin position="550"/>
        <end position="560"/>
    </location>
</feature>
<sequence>MAGDDDPTFGYDLKPVGAGAAGAYYTDDKLEHRDYDFKNLSIEDLHRQIVQGEQPGTTADRAQQWLNVALMLQTAADDLHDQTQTLADHWKSPAAKKVFLAKVGMTLAHLRQWQDAALNNGTALYGLSNVMYEAQAEMDHLYQEYKTTKADAVKNATRDLPAAVEWKSGPLPGTDKDKAKAAMKVESEYDQKAQKLAEKIAGEYAPYIAKMQAAHAPKLEVLNAIWHPEANGTPRPPTLPPPGAPGGPGGAPPGPGGAPPPPGNAPKPPPTNAPGPPPPGDAPKPPPKNAPGPPPGAPPPAPGTPPPAPAPSPGPAPTAPNGFAGSPPPGNAPNLPPALAGLAAAGPALAPNGFTGKPPAPPGFGGTGPNLFSGNKVPTGVPPTLGLGAGSPTPPPAGFSGAPPSVNQNSLYPPGTITPPPGSQLPQQPPGKELGGNRPGAPTFGTSLPFDDHLDLEAKAAYQQYAQSAPPPPPGGQSAPPLPPGAQSPVGGGVRQPGSRPGAPLMGDLAEQSPAFQPPPSTTPPVLDNDRKRTARGGSTQEAPTGTRDGLPPGVGAPPVLSNPHRKAPAKTFSEWQAERRRRRPQPGGTPQSEFTANLPASTTSVFDGRISAEEYLVGSAGEIPSVLRAPTPVVSAPDRHAKPVVHADRATRVAKPDEKAPVTDQSVFEVETPGGPVVANGEPEKRYRPAEPSALNGRN</sequence>
<dbReference type="Gene3D" id="1.20.1260.20">
    <property type="entry name" value="PPE superfamily"/>
    <property type="match status" value="1"/>
</dbReference>
<evidence type="ECO:0008006" key="4">
    <source>
        <dbReference type="Google" id="ProtNLM"/>
    </source>
</evidence>
<dbReference type="InterPro" id="IPR038332">
    <property type="entry name" value="PPE_sf"/>
</dbReference>
<feature type="compositionally biased region" description="Low complexity" evidence="1">
    <location>
        <begin position="337"/>
        <end position="357"/>
    </location>
</feature>
<organism evidence="2 3">
    <name type="scientific">Amycolatopsis thermophila</name>
    <dbReference type="NCBI Taxonomy" id="206084"/>
    <lineage>
        <taxon>Bacteria</taxon>
        <taxon>Bacillati</taxon>
        <taxon>Actinomycetota</taxon>
        <taxon>Actinomycetes</taxon>
        <taxon>Pseudonocardiales</taxon>
        <taxon>Pseudonocardiaceae</taxon>
        <taxon>Amycolatopsis</taxon>
    </lineage>
</organism>
<dbReference type="Proteomes" id="UP001229651">
    <property type="component" value="Unassembled WGS sequence"/>
</dbReference>
<evidence type="ECO:0000313" key="3">
    <source>
        <dbReference type="Proteomes" id="UP001229651"/>
    </source>
</evidence>
<feature type="compositionally biased region" description="Basic and acidic residues" evidence="1">
    <location>
        <begin position="638"/>
        <end position="662"/>
    </location>
</feature>
<evidence type="ECO:0000313" key="2">
    <source>
        <dbReference type="EMBL" id="MDQ0376151.1"/>
    </source>
</evidence>
<keyword evidence="3" id="KW-1185">Reference proteome</keyword>
<accession>A0ABU0ELK2</accession>